<dbReference type="Pfam" id="PF02542">
    <property type="entry name" value="YgbB"/>
    <property type="match status" value="1"/>
</dbReference>
<gene>
    <name evidence="11" type="ORF">X943_001600</name>
</gene>
<evidence type="ECO:0000256" key="1">
    <source>
        <dbReference type="ARBA" id="ARBA00000200"/>
    </source>
</evidence>
<dbReference type="SUPFAM" id="SSF69765">
    <property type="entry name" value="IpsF-like"/>
    <property type="match status" value="1"/>
</dbReference>
<dbReference type="CDD" id="cd00554">
    <property type="entry name" value="MECDP_synthase"/>
    <property type="match status" value="1"/>
</dbReference>
<dbReference type="EC" id="4.6.1.12" evidence="4 8"/>
<comment type="pathway">
    <text evidence="3">Isoprenoid biosynthesis; isopentenyl diphosphate biosynthesis via DXP pathway; isopentenyl diphosphate from 1-deoxy-D-xylulose 5-phosphate: step 4/6.</text>
</comment>
<evidence type="ECO:0000256" key="2">
    <source>
        <dbReference type="ARBA" id="ARBA00001968"/>
    </source>
</evidence>
<reference evidence="11" key="2">
    <citation type="submission" date="2021-05" db="EMBL/GenBank/DDBJ databases">
        <authorList>
            <person name="Pain A."/>
        </authorList>
    </citation>
    <scope>NUCLEOTIDE SEQUENCE</scope>
    <source>
        <strain evidence="11">1802A</strain>
    </source>
</reference>
<evidence type="ECO:0000256" key="6">
    <source>
        <dbReference type="ARBA" id="ARBA00023229"/>
    </source>
</evidence>
<dbReference type="GO" id="GO:0016114">
    <property type="term" value="P:terpenoid biosynthetic process"/>
    <property type="evidence" value="ECO:0007669"/>
    <property type="project" value="InterPro"/>
</dbReference>
<dbReference type="GO" id="GO:0008685">
    <property type="term" value="F:2-C-methyl-D-erythritol 2,4-cyclodiphosphate synthase activity"/>
    <property type="evidence" value="ECO:0007669"/>
    <property type="project" value="UniProtKB-EC"/>
</dbReference>
<feature type="signal peptide" evidence="9">
    <location>
        <begin position="1"/>
        <end position="18"/>
    </location>
</feature>
<keyword evidence="7 8" id="KW-0456">Lyase</keyword>
<feature type="chain" id="PRO_5041997384" description="2-C-methyl-D-erythritol 2,4-cyclodiphosphate synthase" evidence="9">
    <location>
        <begin position="19"/>
        <end position="220"/>
    </location>
</feature>
<evidence type="ECO:0000256" key="9">
    <source>
        <dbReference type="SAM" id="SignalP"/>
    </source>
</evidence>
<dbReference type="Proteomes" id="UP001195914">
    <property type="component" value="Unassembled WGS sequence"/>
</dbReference>
<evidence type="ECO:0000313" key="11">
    <source>
        <dbReference type="EMBL" id="KAK1934357.1"/>
    </source>
</evidence>
<reference evidence="11" key="1">
    <citation type="journal article" date="2014" name="Nucleic Acids Res.">
        <title>The evolutionary dynamics of variant antigen genes in Babesia reveal a history of genomic innovation underlying host-parasite interaction.</title>
        <authorList>
            <person name="Jackson A.P."/>
            <person name="Otto T.D."/>
            <person name="Darby A."/>
            <person name="Ramaprasad A."/>
            <person name="Xia D."/>
            <person name="Echaide I.E."/>
            <person name="Farber M."/>
            <person name="Gahlot S."/>
            <person name="Gamble J."/>
            <person name="Gupta D."/>
            <person name="Gupta Y."/>
            <person name="Jackson L."/>
            <person name="Malandrin L."/>
            <person name="Malas T.B."/>
            <person name="Moussa E."/>
            <person name="Nair M."/>
            <person name="Reid A.J."/>
            <person name="Sanders M."/>
            <person name="Sharma J."/>
            <person name="Tracey A."/>
            <person name="Quail M.A."/>
            <person name="Weir W."/>
            <person name="Wastling J.M."/>
            <person name="Hall N."/>
            <person name="Willadsen P."/>
            <person name="Lingelbach K."/>
            <person name="Shiels B."/>
            <person name="Tait A."/>
            <person name="Berriman M."/>
            <person name="Allred D.R."/>
            <person name="Pain A."/>
        </authorList>
    </citation>
    <scope>NUCLEOTIDE SEQUENCE</scope>
    <source>
        <strain evidence="11">1802A</strain>
    </source>
</reference>
<accession>A0AAD9LG36</accession>
<keyword evidence="5" id="KW-0479">Metal-binding</keyword>
<dbReference type="Gene3D" id="3.30.1330.50">
    <property type="entry name" value="2-C-methyl-D-erythritol 2,4-cyclodiphosphate synthase"/>
    <property type="match status" value="1"/>
</dbReference>
<dbReference type="GO" id="GO:0046872">
    <property type="term" value="F:metal ion binding"/>
    <property type="evidence" value="ECO:0007669"/>
    <property type="project" value="UniProtKB-KW"/>
</dbReference>
<evidence type="ECO:0000256" key="8">
    <source>
        <dbReference type="RuleBase" id="RU004395"/>
    </source>
</evidence>
<keyword evidence="9" id="KW-0732">Signal</keyword>
<dbReference type="EMBL" id="JAHBMH010000063">
    <property type="protein sequence ID" value="KAK1934357.1"/>
    <property type="molecule type" value="Genomic_DNA"/>
</dbReference>
<evidence type="ECO:0000256" key="3">
    <source>
        <dbReference type="ARBA" id="ARBA00004709"/>
    </source>
</evidence>
<dbReference type="InterPro" id="IPR020555">
    <property type="entry name" value="MECDP_synthase_CS"/>
</dbReference>
<keyword evidence="6 8" id="KW-0414">Isoprene biosynthesis</keyword>
<evidence type="ECO:0000256" key="5">
    <source>
        <dbReference type="ARBA" id="ARBA00022723"/>
    </source>
</evidence>
<dbReference type="PANTHER" id="PTHR43181:SF1">
    <property type="entry name" value="2-C-METHYL-D-ERYTHRITOL 2,4-CYCLODIPHOSPHATE SYNTHASE, CHLOROPLASTIC"/>
    <property type="match status" value="1"/>
</dbReference>
<feature type="domain" description="2-C-methyl-D-erythritol 2,4-cyclodiphosphate synthase" evidence="10">
    <location>
        <begin position="60"/>
        <end position="216"/>
    </location>
</feature>
<comment type="similarity">
    <text evidence="8">Belongs to the IspF family.</text>
</comment>
<evidence type="ECO:0000259" key="10">
    <source>
        <dbReference type="Pfam" id="PF02542"/>
    </source>
</evidence>
<dbReference type="InterPro" id="IPR036571">
    <property type="entry name" value="MECDP_synthase_sf"/>
</dbReference>
<keyword evidence="12" id="KW-1185">Reference proteome</keyword>
<protein>
    <recommendedName>
        <fullName evidence="4 8">2-C-methyl-D-erythritol 2,4-cyclodiphosphate synthase</fullName>
        <ecNumber evidence="4 8">4.6.1.12</ecNumber>
    </recommendedName>
</protein>
<comment type="catalytic activity">
    <reaction evidence="1 8">
        <text>4-CDP-2-C-methyl-D-erythritol 2-phosphate = 2-C-methyl-D-erythritol 2,4-cyclic diphosphate + CMP</text>
        <dbReference type="Rhea" id="RHEA:23864"/>
        <dbReference type="ChEBI" id="CHEBI:57919"/>
        <dbReference type="ChEBI" id="CHEBI:58483"/>
        <dbReference type="ChEBI" id="CHEBI:60377"/>
        <dbReference type="EC" id="4.6.1.12"/>
    </reaction>
</comment>
<evidence type="ECO:0000256" key="7">
    <source>
        <dbReference type="ARBA" id="ARBA00023239"/>
    </source>
</evidence>
<sequence length="220" mass="23485">MLVALFVISIFIDNYVNGGVFFTFCFRLGHSKGGISRHRLPHYYASTVTEPNLPLADKVVGLGYDIHRLVDAGAGGKPLKLGGVNLEDSGVYVLGHSDGDAVLHAISDSVLGAVGLGDIGEYFSDLDPGNHGLASSRILQFALSEARNRGYRPCNVDVNIILQRPRLGADCKQRIRSSVCEMMGRGVCVNVKAKTNEGLDSIGAGNAVACQSIVLLERVE</sequence>
<dbReference type="NCBIfam" id="TIGR00151">
    <property type="entry name" value="ispF"/>
    <property type="match status" value="1"/>
</dbReference>
<comment type="caution">
    <text evidence="11">The sequence shown here is derived from an EMBL/GenBank/DDBJ whole genome shotgun (WGS) entry which is preliminary data.</text>
</comment>
<evidence type="ECO:0000256" key="4">
    <source>
        <dbReference type="ARBA" id="ARBA00012579"/>
    </source>
</evidence>
<organism evidence="11 12">
    <name type="scientific">Babesia divergens</name>
    <dbReference type="NCBI Taxonomy" id="32595"/>
    <lineage>
        <taxon>Eukaryota</taxon>
        <taxon>Sar</taxon>
        <taxon>Alveolata</taxon>
        <taxon>Apicomplexa</taxon>
        <taxon>Aconoidasida</taxon>
        <taxon>Piroplasmida</taxon>
        <taxon>Babesiidae</taxon>
        <taxon>Babesia</taxon>
    </lineage>
</organism>
<dbReference type="InterPro" id="IPR003526">
    <property type="entry name" value="MECDP_synthase"/>
</dbReference>
<dbReference type="PANTHER" id="PTHR43181">
    <property type="entry name" value="2-C-METHYL-D-ERYTHRITOL 2,4-CYCLODIPHOSPHATE SYNTHASE, CHLOROPLASTIC"/>
    <property type="match status" value="1"/>
</dbReference>
<dbReference type="AlphaFoldDB" id="A0AAD9LG36"/>
<dbReference type="HAMAP" id="MF_00107">
    <property type="entry name" value="IspF"/>
    <property type="match status" value="1"/>
</dbReference>
<comment type="cofactor">
    <cofactor evidence="2">
        <name>a divalent metal cation</name>
        <dbReference type="ChEBI" id="CHEBI:60240"/>
    </cofactor>
</comment>
<dbReference type="PROSITE" id="PS01350">
    <property type="entry name" value="ISPF"/>
    <property type="match status" value="1"/>
</dbReference>
<proteinExistence type="inferred from homology"/>
<evidence type="ECO:0000313" key="12">
    <source>
        <dbReference type="Proteomes" id="UP001195914"/>
    </source>
</evidence>
<name>A0AAD9LG36_BABDI</name>